<accession>A0A7X0LVF4</accession>
<gene>
    <name evidence="1" type="ORF">HNR53_001130</name>
</gene>
<sequence>MESDTYHQRFFRPSCLPALNMRFAKGDFFQPYFEKTFDQINVPIELARTPEDTVINYFSILREASYMGERSCGTIGQSKIPYPLAYNFFTKEYQQKISYENYLHSFAGVGHTSLIKLCRIPDENQGIKFFYEIETIEGFEGRSAEYFGYSYGFLQLVQEHEGFRISDLHQIEEDFLCAPYHGWDQDGESIVDIKYGEWCKLVKKRYPTIRNGYIKNIYFRGHDETNYLFIYFTLTNGTDIEIAQFHKAADEKWKQIKINPEQECITQKNE</sequence>
<name>A0A7X0LVF4_9BACI</name>
<dbReference type="Proteomes" id="UP000531594">
    <property type="component" value="Unassembled WGS sequence"/>
</dbReference>
<dbReference type="EMBL" id="JACHGK010000002">
    <property type="protein sequence ID" value="MBB6444522.1"/>
    <property type="molecule type" value="Genomic_DNA"/>
</dbReference>
<proteinExistence type="predicted"/>
<comment type="caution">
    <text evidence="1">The sequence shown here is derived from an EMBL/GenBank/DDBJ whole genome shotgun (WGS) entry which is preliminary data.</text>
</comment>
<dbReference type="RefSeq" id="WP_377802009.1">
    <property type="nucleotide sequence ID" value="NZ_JBHLZA010000007.1"/>
</dbReference>
<keyword evidence="2" id="KW-1185">Reference proteome</keyword>
<evidence type="ECO:0000313" key="2">
    <source>
        <dbReference type="Proteomes" id="UP000531594"/>
    </source>
</evidence>
<protein>
    <submittedName>
        <fullName evidence="1">Uncharacterized protein</fullName>
    </submittedName>
</protein>
<dbReference type="AlphaFoldDB" id="A0A7X0LVF4"/>
<reference evidence="1 2" key="1">
    <citation type="submission" date="2020-08" db="EMBL/GenBank/DDBJ databases">
        <title>Genomic Encyclopedia of Type Strains, Phase IV (KMG-IV): sequencing the most valuable type-strain genomes for metagenomic binning, comparative biology and taxonomic classification.</title>
        <authorList>
            <person name="Goeker M."/>
        </authorList>
    </citation>
    <scope>NUCLEOTIDE SEQUENCE [LARGE SCALE GENOMIC DNA]</scope>
    <source>
        <strain evidence="1 2">DSM 5391</strain>
    </source>
</reference>
<evidence type="ECO:0000313" key="1">
    <source>
        <dbReference type="EMBL" id="MBB6444522.1"/>
    </source>
</evidence>
<organism evidence="1 2">
    <name type="scientific">Bacillus benzoevorans</name>
    <dbReference type="NCBI Taxonomy" id="1456"/>
    <lineage>
        <taxon>Bacteria</taxon>
        <taxon>Bacillati</taxon>
        <taxon>Bacillota</taxon>
        <taxon>Bacilli</taxon>
        <taxon>Bacillales</taxon>
        <taxon>Bacillaceae</taxon>
        <taxon>Bacillus</taxon>
    </lineage>
</organism>